<evidence type="ECO:0000313" key="2">
    <source>
        <dbReference type="Proteomes" id="UP000192247"/>
    </source>
</evidence>
<sequence>MFFSFSFSTVLPSRTANSRSKLGVVTADQLSSMRHAAIMSVVFALLNSETFFALSIVCRLETIVELIHSLSGRTGNTLRCHWPDAQATRLCNIVVLLLSGHRCARR</sequence>
<proteinExistence type="predicted"/>
<comment type="caution">
    <text evidence="1">The sequence shown here is derived from an EMBL/GenBank/DDBJ whole genome shotgun (WGS) entry which is preliminary data.</text>
</comment>
<name>A0A1V9XQ32_9ACAR</name>
<gene>
    <name evidence="1" type="ORF">BIW11_03233</name>
</gene>
<dbReference type="InParanoid" id="A0A1V9XQ32"/>
<keyword evidence="2" id="KW-1185">Reference proteome</keyword>
<dbReference type="Proteomes" id="UP000192247">
    <property type="component" value="Unassembled WGS sequence"/>
</dbReference>
<dbReference type="AlphaFoldDB" id="A0A1V9XQ32"/>
<dbReference type="EMBL" id="MNPL01006109">
    <property type="protein sequence ID" value="OQR75607.1"/>
    <property type="molecule type" value="Genomic_DNA"/>
</dbReference>
<reference evidence="1 2" key="1">
    <citation type="journal article" date="2017" name="Gigascience">
        <title>Draft genome of the honey bee ectoparasitic mite, Tropilaelaps mercedesae, is shaped by the parasitic life history.</title>
        <authorList>
            <person name="Dong X."/>
            <person name="Armstrong S.D."/>
            <person name="Xia D."/>
            <person name="Makepeace B.L."/>
            <person name="Darby A.C."/>
            <person name="Kadowaki T."/>
        </authorList>
    </citation>
    <scope>NUCLEOTIDE SEQUENCE [LARGE SCALE GENOMIC DNA]</scope>
    <source>
        <strain evidence="1">Wuxi-XJTLU</strain>
    </source>
</reference>
<evidence type="ECO:0000313" key="1">
    <source>
        <dbReference type="EMBL" id="OQR75607.1"/>
    </source>
</evidence>
<organism evidence="1 2">
    <name type="scientific">Tropilaelaps mercedesae</name>
    <dbReference type="NCBI Taxonomy" id="418985"/>
    <lineage>
        <taxon>Eukaryota</taxon>
        <taxon>Metazoa</taxon>
        <taxon>Ecdysozoa</taxon>
        <taxon>Arthropoda</taxon>
        <taxon>Chelicerata</taxon>
        <taxon>Arachnida</taxon>
        <taxon>Acari</taxon>
        <taxon>Parasitiformes</taxon>
        <taxon>Mesostigmata</taxon>
        <taxon>Gamasina</taxon>
        <taxon>Dermanyssoidea</taxon>
        <taxon>Laelapidae</taxon>
        <taxon>Tropilaelaps</taxon>
    </lineage>
</organism>
<accession>A0A1V9XQ32</accession>
<protein>
    <submittedName>
        <fullName evidence="1">Uncharacterized protein</fullName>
    </submittedName>
</protein>